<dbReference type="EMBL" id="NOII01000001">
    <property type="protein sequence ID" value="OYD59524.1"/>
    <property type="molecule type" value="Genomic_DNA"/>
</dbReference>
<gene>
    <name evidence="3" type="ORF">CGZ90_06430</name>
</gene>
<accession>A0A235FEZ9</accession>
<dbReference type="PANTHER" id="PTHR39430:SF1">
    <property type="entry name" value="PROTEASE"/>
    <property type="match status" value="1"/>
</dbReference>
<keyword evidence="1" id="KW-0472">Membrane</keyword>
<proteinExistence type="predicted"/>
<feature type="transmembrane region" description="Helical" evidence="1">
    <location>
        <begin position="137"/>
        <end position="153"/>
    </location>
</feature>
<dbReference type="Pfam" id="PF02517">
    <property type="entry name" value="Rce1-like"/>
    <property type="match status" value="1"/>
</dbReference>
<keyword evidence="1" id="KW-0812">Transmembrane</keyword>
<reference evidence="3 4" key="1">
    <citation type="submission" date="2017-07" db="EMBL/GenBank/DDBJ databases">
        <title>Fictibacillus sp. nov. GDSW-R2A3 Genome sequencing and assembly.</title>
        <authorList>
            <person name="Mayilraj S."/>
        </authorList>
    </citation>
    <scope>NUCLEOTIDE SEQUENCE [LARGE SCALE GENOMIC DNA]</scope>
    <source>
        <strain evidence="3 4">GDSW-R2A3</strain>
    </source>
</reference>
<feature type="transmembrane region" description="Helical" evidence="1">
    <location>
        <begin position="165"/>
        <end position="184"/>
    </location>
</feature>
<feature type="transmembrane region" description="Helical" evidence="1">
    <location>
        <begin position="72"/>
        <end position="93"/>
    </location>
</feature>
<comment type="caution">
    <text evidence="3">The sequence shown here is derived from an EMBL/GenBank/DDBJ whole genome shotgun (WGS) entry which is preliminary data.</text>
</comment>
<evidence type="ECO:0000313" key="3">
    <source>
        <dbReference type="EMBL" id="OYD59524.1"/>
    </source>
</evidence>
<dbReference type="PANTHER" id="PTHR39430">
    <property type="entry name" value="MEMBRANE-ASSOCIATED PROTEASE-RELATED"/>
    <property type="match status" value="1"/>
</dbReference>
<keyword evidence="4" id="KW-1185">Reference proteome</keyword>
<dbReference type="AlphaFoldDB" id="A0A235FEZ9"/>
<evidence type="ECO:0000259" key="2">
    <source>
        <dbReference type="Pfam" id="PF02517"/>
    </source>
</evidence>
<dbReference type="GO" id="GO:0080120">
    <property type="term" value="P:CAAX-box protein maturation"/>
    <property type="evidence" value="ECO:0007669"/>
    <property type="project" value="UniProtKB-ARBA"/>
</dbReference>
<keyword evidence="1" id="KW-1133">Transmembrane helix</keyword>
<dbReference type="Proteomes" id="UP000215059">
    <property type="component" value="Unassembled WGS sequence"/>
</dbReference>
<feature type="transmembrane region" description="Helical" evidence="1">
    <location>
        <begin position="105"/>
        <end position="125"/>
    </location>
</feature>
<feature type="domain" description="CAAX prenyl protease 2/Lysostaphin resistance protein A-like" evidence="2">
    <location>
        <begin position="108"/>
        <end position="198"/>
    </location>
</feature>
<dbReference type="GO" id="GO:0004175">
    <property type="term" value="F:endopeptidase activity"/>
    <property type="evidence" value="ECO:0007669"/>
    <property type="project" value="UniProtKB-ARBA"/>
</dbReference>
<sequence>MKKVLYFLLGLLVLDVFFNYGLISFSSIYGKLAVIIGFFPLAYGVTKASGLNGFRDMGVFRHEGWIRNFTKGFAVGFLFWCVYFGGLIIHGDISVIGVKPLSENLMTFSITAFGFFMGSFINDIIVRGYVIGHLRDGIPLVLAGTISVAVYTLDDAWHAGFSWNNTLFSIILGISLTLAFIRSGSIWANTGIHYGLNMCYGLFFGLVGSEDGGLLIVKERQIGNFDDILLIAVAVLMVLFIYFWGLFKKDSGKKADHFPVLKQFS</sequence>
<dbReference type="InterPro" id="IPR003675">
    <property type="entry name" value="Rce1/LyrA-like_dom"/>
</dbReference>
<feature type="transmembrane region" description="Helical" evidence="1">
    <location>
        <begin position="28"/>
        <end position="51"/>
    </location>
</feature>
<dbReference type="RefSeq" id="WP_094251485.1">
    <property type="nucleotide sequence ID" value="NZ_JBHLXL010000001.1"/>
</dbReference>
<evidence type="ECO:0000313" key="4">
    <source>
        <dbReference type="Proteomes" id="UP000215059"/>
    </source>
</evidence>
<protein>
    <recommendedName>
        <fullName evidence="2">CAAX prenyl protease 2/Lysostaphin resistance protein A-like domain-containing protein</fullName>
    </recommendedName>
</protein>
<name>A0A235FEZ9_9BACL</name>
<feature type="transmembrane region" description="Helical" evidence="1">
    <location>
        <begin position="191"/>
        <end position="208"/>
    </location>
</feature>
<evidence type="ECO:0000256" key="1">
    <source>
        <dbReference type="SAM" id="Phobius"/>
    </source>
</evidence>
<feature type="transmembrane region" description="Helical" evidence="1">
    <location>
        <begin position="228"/>
        <end position="247"/>
    </location>
</feature>
<dbReference type="OrthoDB" id="7564474at2"/>
<organism evidence="3 4">
    <name type="scientific">Fictibacillus aquaticus</name>
    <dbReference type="NCBI Taxonomy" id="2021314"/>
    <lineage>
        <taxon>Bacteria</taxon>
        <taxon>Bacillati</taxon>
        <taxon>Bacillota</taxon>
        <taxon>Bacilli</taxon>
        <taxon>Bacillales</taxon>
        <taxon>Fictibacillaceae</taxon>
        <taxon>Fictibacillus</taxon>
    </lineage>
</organism>